<dbReference type="PATRIC" id="fig|1605367.3.peg.1903"/>
<dbReference type="Proteomes" id="UP000050454">
    <property type="component" value="Unassembled WGS sequence"/>
</dbReference>
<reference evidence="2 3" key="1">
    <citation type="submission" date="2015-07" db="EMBL/GenBank/DDBJ databases">
        <title>The draft genome sequence of Leadbetterella sp. JN14-9.</title>
        <authorList>
            <person name="Liu Y."/>
            <person name="Du J."/>
            <person name="Shao Z."/>
        </authorList>
    </citation>
    <scope>NUCLEOTIDE SEQUENCE [LARGE SCALE GENOMIC DNA]</scope>
    <source>
        <strain evidence="2 3">JN14-9</strain>
    </source>
</reference>
<dbReference type="STRING" id="1605367.AFM12_02800"/>
<comment type="caution">
    <text evidence="2">The sequence shown here is derived from an EMBL/GenBank/DDBJ whole genome shotgun (WGS) entry which is preliminary data.</text>
</comment>
<accession>A0A0N8HA95</accession>
<name>A0A0N8HA95_9BACT</name>
<dbReference type="InterPro" id="IPR052777">
    <property type="entry name" value="Acetyltransferase_Enz"/>
</dbReference>
<dbReference type="InterPro" id="IPR000182">
    <property type="entry name" value="GNAT_dom"/>
</dbReference>
<dbReference type="PANTHER" id="PTHR43305">
    <property type="entry name" value="FAMILY N-ACETYLTRANSFERASE, PUTATIVE (AFU_ORTHOLOGUE AFUA_2G01380)-RELATED"/>
    <property type="match status" value="1"/>
</dbReference>
<dbReference type="EMBL" id="LGTQ01000005">
    <property type="protein sequence ID" value="KPM49548.1"/>
    <property type="molecule type" value="Genomic_DNA"/>
</dbReference>
<dbReference type="InterPro" id="IPR016181">
    <property type="entry name" value="Acyl_CoA_acyltransferase"/>
</dbReference>
<dbReference type="PANTHER" id="PTHR43305:SF1">
    <property type="entry name" value="FAMILY N-ACETYLTRANSFERASE, PUTATIVE (AFU_ORTHOLOGUE AFUA_2G01380)-RELATED"/>
    <property type="match status" value="1"/>
</dbReference>
<feature type="domain" description="N-acetyltransferase" evidence="1">
    <location>
        <begin position="1"/>
        <end position="152"/>
    </location>
</feature>
<evidence type="ECO:0000313" key="3">
    <source>
        <dbReference type="Proteomes" id="UP000050454"/>
    </source>
</evidence>
<dbReference type="RefSeq" id="WP_055143751.1">
    <property type="nucleotide sequence ID" value="NZ_JXSZ01000005.1"/>
</dbReference>
<dbReference type="AlphaFoldDB" id="A0A0N8HA95"/>
<proteinExistence type="predicted"/>
<dbReference type="CDD" id="cd04301">
    <property type="entry name" value="NAT_SF"/>
    <property type="match status" value="1"/>
</dbReference>
<dbReference type="OrthoDB" id="9803233at2"/>
<sequence length="152" mass="17234">MVRKAEIGDIETVRSLFRAYEKGLGLDLCFQGFEEELAALPGKYAEPEGCILLYISEGEVGGVVALKALETEICEMKRLYVKDEFRGQKIGKTLAHAVIEEAKRKGYLLMKLDTLARLVPAVDLYRNLGFKETEAYNYNPDETVLYFEKKLN</sequence>
<dbReference type="SUPFAM" id="SSF55729">
    <property type="entry name" value="Acyl-CoA N-acyltransferases (Nat)"/>
    <property type="match status" value="1"/>
</dbReference>
<dbReference type="PROSITE" id="PS51186">
    <property type="entry name" value="GNAT"/>
    <property type="match status" value="1"/>
</dbReference>
<dbReference type="Pfam" id="PF00583">
    <property type="entry name" value="Acetyltransf_1"/>
    <property type="match status" value="1"/>
</dbReference>
<keyword evidence="3" id="KW-1185">Reference proteome</keyword>
<protein>
    <recommendedName>
        <fullName evidence="1">N-acetyltransferase domain-containing protein</fullName>
    </recommendedName>
</protein>
<dbReference type="Gene3D" id="3.40.630.30">
    <property type="match status" value="1"/>
</dbReference>
<organism evidence="2 3">
    <name type="scientific">Jiulongibacter sediminis</name>
    <dbReference type="NCBI Taxonomy" id="1605367"/>
    <lineage>
        <taxon>Bacteria</taxon>
        <taxon>Pseudomonadati</taxon>
        <taxon>Bacteroidota</taxon>
        <taxon>Cytophagia</taxon>
        <taxon>Cytophagales</taxon>
        <taxon>Leadbetterellaceae</taxon>
        <taxon>Jiulongibacter</taxon>
    </lineage>
</organism>
<evidence type="ECO:0000259" key="1">
    <source>
        <dbReference type="PROSITE" id="PS51186"/>
    </source>
</evidence>
<gene>
    <name evidence="2" type="ORF">AFM12_02800</name>
</gene>
<dbReference type="GO" id="GO:0016747">
    <property type="term" value="F:acyltransferase activity, transferring groups other than amino-acyl groups"/>
    <property type="evidence" value="ECO:0007669"/>
    <property type="project" value="InterPro"/>
</dbReference>
<evidence type="ECO:0000313" key="2">
    <source>
        <dbReference type="EMBL" id="KPM49548.1"/>
    </source>
</evidence>